<dbReference type="EC" id="2.3.2.27" evidence="15"/>
<dbReference type="InterPro" id="IPR058643">
    <property type="entry name" value="BRE1-like_CC"/>
</dbReference>
<feature type="domain" description="RING-type" evidence="18">
    <location>
        <begin position="757"/>
        <end position="796"/>
    </location>
</feature>
<dbReference type="GO" id="GO:0033503">
    <property type="term" value="C:HULC complex"/>
    <property type="evidence" value="ECO:0007669"/>
    <property type="project" value="TreeGrafter"/>
</dbReference>
<keyword evidence="11 15" id="KW-0175">Coiled coil</keyword>
<evidence type="ECO:0000256" key="15">
    <source>
        <dbReference type="RuleBase" id="RU365038"/>
    </source>
</evidence>
<feature type="coiled-coil region" evidence="16">
    <location>
        <begin position="579"/>
        <end position="648"/>
    </location>
</feature>
<dbReference type="GO" id="GO:0016567">
    <property type="term" value="P:protein ubiquitination"/>
    <property type="evidence" value="ECO:0007669"/>
    <property type="project" value="UniProtKB-UniRule"/>
</dbReference>
<gene>
    <name evidence="19" type="ORF">FOMPIDRAFT_85544</name>
</gene>
<dbReference type="OrthoDB" id="10266039at2759"/>
<evidence type="ECO:0000256" key="3">
    <source>
        <dbReference type="ARBA" id="ARBA00004906"/>
    </source>
</evidence>
<evidence type="ECO:0000256" key="16">
    <source>
        <dbReference type="SAM" id="Coils"/>
    </source>
</evidence>
<evidence type="ECO:0000256" key="13">
    <source>
        <dbReference type="ARBA" id="ARBA00059679"/>
    </source>
</evidence>
<dbReference type="eggNOG" id="KOG0978">
    <property type="taxonomic scope" value="Eukaryota"/>
</dbReference>
<dbReference type="GO" id="GO:0006325">
    <property type="term" value="P:chromatin organization"/>
    <property type="evidence" value="ECO:0007669"/>
    <property type="project" value="UniProtKB-KW"/>
</dbReference>
<dbReference type="HOGENOM" id="CLU_019713_0_0_1"/>
<keyword evidence="6 15" id="KW-0479">Metal-binding</keyword>
<feature type="compositionally biased region" description="Basic and acidic residues" evidence="17">
    <location>
        <begin position="39"/>
        <end position="50"/>
    </location>
</feature>
<feature type="coiled-coil region" evidence="16">
    <location>
        <begin position="320"/>
        <end position="390"/>
    </location>
</feature>
<evidence type="ECO:0000256" key="11">
    <source>
        <dbReference type="ARBA" id="ARBA00023054"/>
    </source>
</evidence>
<dbReference type="PROSITE" id="PS50089">
    <property type="entry name" value="ZF_RING_2"/>
    <property type="match status" value="1"/>
</dbReference>
<dbReference type="InterPro" id="IPR013083">
    <property type="entry name" value="Znf_RING/FYVE/PHD"/>
</dbReference>
<dbReference type="AlphaFoldDB" id="S8FV17"/>
<dbReference type="Pfam" id="PF26095">
    <property type="entry name" value="CC_Bre1"/>
    <property type="match status" value="1"/>
</dbReference>
<dbReference type="SMART" id="SM00184">
    <property type="entry name" value="RING"/>
    <property type="match status" value="1"/>
</dbReference>
<feature type="coiled-coil region" evidence="16">
    <location>
        <begin position="61"/>
        <end position="88"/>
    </location>
</feature>
<evidence type="ECO:0000256" key="12">
    <source>
        <dbReference type="ARBA" id="ARBA00023242"/>
    </source>
</evidence>
<dbReference type="PANTHER" id="PTHR23163">
    <property type="entry name" value="RING FINGER PROTEIN-RELATED"/>
    <property type="match status" value="1"/>
</dbReference>
<feature type="region of interest" description="Disordered" evidence="17">
    <location>
        <begin position="225"/>
        <end position="260"/>
    </location>
</feature>
<evidence type="ECO:0000256" key="7">
    <source>
        <dbReference type="ARBA" id="ARBA00022771"/>
    </source>
</evidence>
<dbReference type="InterPro" id="IPR017907">
    <property type="entry name" value="Znf_RING_CS"/>
</dbReference>
<organism evidence="19 20">
    <name type="scientific">Fomitopsis schrenkii</name>
    <name type="common">Brown rot fungus</name>
    <dbReference type="NCBI Taxonomy" id="2126942"/>
    <lineage>
        <taxon>Eukaryota</taxon>
        <taxon>Fungi</taxon>
        <taxon>Dikarya</taxon>
        <taxon>Basidiomycota</taxon>
        <taxon>Agaricomycotina</taxon>
        <taxon>Agaricomycetes</taxon>
        <taxon>Polyporales</taxon>
        <taxon>Fomitopsis</taxon>
    </lineage>
</organism>
<keyword evidence="9 15" id="KW-0862">Zinc</keyword>
<dbReference type="GO" id="GO:0061630">
    <property type="term" value="F:ubiquitin protein ligase activity"/>
    <property type="evidence" value="ECO:0007669"/>
    <property type="project" value="UniProtKB-EC"/>
</dbReference>
<keyword evidence="8 15" id="KW-0833">Ubl conjugation pathway</keyword>
<evidence type="ECO:0000256" key="14">
    <source>
        <dbReference type="PROSITE-ProRule" id="PRU00175"/>
    </source>
</evidence>
<feature type="coiled-coil region" evidence="16">
    <location>
        <begin position="182"/>
        <end position="216"/>
    </location>
</feature>
<comment type="function">
    <text evidence="13">E3 ubiquitin-protein ligase that mediates monoubiquitination of histone H2B to form H2BK123ub1. H2BK123ub1 gives a specific tag for epigenetic transcriptional activation and is also a prerequisite for H3K4me and H3K79me formation.</text>
</comment>
<protein>
    <recommendedName>
        <fullName evidence="15">E3 ubiquitin protein ligase</fullName>
        <ecNumber evidence="15">2.3.2.27</ecNumber>
    </recommendedName>
</protein>
<dbReference type="InterPro" id="IPR018957">
    <property type="entry name" value="Znf_C3HC4_RING-type"/>
</dbReference>
<dbReference type="GO" id="GO:0008270">
    <property type="term" value="F:zinc ion binding"/>
    <property type="evidence" value="ECO:0007669"/>
    <property type="project" value="UniProtKB-KW"/>
</dbReference>
<dbReference type="InterPro" id="IPR001841">
    <property type="entry name" value="Znf_RING"/>
</dbReference>
<keyword evidence="7 14" id="KW-0863">Zinc-finger</keyword>
<dbReference type="SUPFAM" id="SSF57850">
    <property type="entry name" value="RING/U-box"/>
    <property type="match status" value="1"/>
</dbReference>
<sequence length="810" mass="92134">MAETKKRPHADDVEQSLPKKRAVSEDKPSASPVNGLASHPDEPKDGDNLEMFRKDAIYRRMKYYSREYERSEARVAELERRRSSCEAGLAALEACWTQIIGTIRMLVKPDDLPPVDVKTEELYDLAAHVSDDSDPQYLESLRSKMQATSELVGAFVRLGGQTQASIVQDPEYRARQKVQTEESSLRAELSLARSRLRDAEAERDGYRQQLLVVEKRMDRLQSGVVNGLHGKPLNGEVKVEQPSEASASPAPPPAGATEGGIGSAQEWEAIARYRTTELNRVRAEADHWRMQFSTKMAEIQAITEDVVKATPYYQMHRDHTERLEAARREDRQKVSELQDALGKVEATRTEFVTATTAASEHTITEMKAVLAKKDADNARLREQRDQQLAELIERRHKEQVKWQALNESKQLSESRSERIELLQSQLSRLKSRLAAEAGDEDLMRFILRGYSEESKEYINDIKERLQISEARVAAMEATLSEQRRDSAEFKAEVNVRQRLASAERELEKYRSVYGDVSTASLESAPLKERLQLKERELERLHLQLKQQQETESSIYAELDKLSAAWEALDKQVQSKTFDLSAMEEKLSKVIAEKAKTESKYHAIARAKESSESERKQLSRANEKQLKLIDMHEEREKKLNSQLGAAEKELSKMKAFCTQWESVDRRRKGELEDAQNRATAEKTAYSKAVAALKEAFDALAKDRDTLQAAEEAALKAKREAERQAAKLKVETQHRSASAGTRETELQEEVDKCMSILKCSTCKQRMRNTVITKCMHSFCKSCVDARIATRQRKCPACNLAFSQGEVQQLYFQ</sequence>
<proteinExistence type="inferred from homology"/>
<dbReference type="CDD" id="cd16499">
    <property type="entry name" value="RING-HC_Bre1-like"/>
    <property type="match status" value="1"/>
</dbReference>
<keyword evidence="20" id="KW-1185">Reference proteome</keyword>
<dbReference type="Proteomes" id="UP000015241">
    <property type="component" value="Unassembled WGS sequence"/>
</dbReference>
<dbReference type="UniPathway" id="UPA00143"/>
<accession>S8FV17</accession>
<evidence type="ECO:0000259" key="18">
    <source>
        <dbReference type="PROSITE" id="PS50089"/>
    </source>
</evidence>
<evidence type="ECO:0000256" key="8">
    <source>
        <dbReference type="ARBA" id="ARBA00022786"/>
    </source>
</evidence>
<evidence type="ECO:0000313" key="19">
    <source>
        <dbReference type="EMBL" id="EPT04991.1"/>
    </source>
</evidence>
<evidence type="ECO:0000313" key="20">
    <source>
        <dbReference type="Proteomes" id="UP000015241"/>
    </source>
</evidence>
<evidence type="ECO:0000256" key="5">
    <source>
        <dbReference type="ARBA" id="ARBA00022679"/>
    </source>
</evidence>
<evidence type="ECO:0000256" key="9">
    <source>
        <dbReference type="ARBA" id="ARBA00022833"/>
    </source>
</evidence>
<dbReference type="Pfam" id="PF08647">
    <property type="entry name" value="BRE1"/>
    <property type="match status" value="1"/>
</dbReference>
<dbReference type="FunCoup" id="S8FV17">
    <property type="interactions" value="244"/>
</dbReference>
<dbReference type="PROSITE" id="PS00518">
    <property type="entry name" value="ZF_RING_1"/>
    <property type="match status" value="1"/>
</dbReference>
<name>S8FV17_FOMSC</name>
<dbReference type="InterPro" id="IPR013956">
    <property type="entry name" value="E3_ubiquit_lig_Bre1"/>
</dbReference>
<evidence type="ECO:0000256" key="2">
    <source>
        <dbReference type="ARBA" id="ARBA00004123"/>
    </source>
</evidence>
<feature type="region of interest" description="Disordered" evidence="17">
    <location>
        <begin position="1"/>
        <end position="50"/>
    </location>
</feature>
<feature type="coiled-coil region" evidence="16">
    <location>
        <begin position="458"/>
        <end position="550"/>
    </location>
</feature>
<keyword evidence="10 15" id="KW-0156">Chromatin regulator</keyword>
<dbReference type="GO" id="GO:0005634">
    <property type="term" value="C:nucleus"/>
    <property type="evidence" value="ECO:0007669"/>
    <property type="project" value="UniProtKB-SubCell"/>
</dbReference>
<dbReference type="Pfam" id="PF00097">
    <property type="entry name" value="zf-C3HC4"/>
    <property type="match status" value="1"/>
</dbReference>
<keyword evidence="5 15" id="KW-0808">Transferase</keyword>
<comment type="similarity">
    <text evidence="4 15">Belongs to the BRE1 family.</text>
</comment>
<dbReference type="Gene3D" id="3.30.40.10">
    <property type="entry name" value="Zinc/RING finger domain, C3HC4 (zinc finger)"/>
    <property type="match status" value="1"/>
</dbReference>
<evidence type="ECO:0000256" key="1">
    <source>
        <dbReference type="ARBA" id="ARBA00000900"/>
    </source>
</evidence>
<comment type="pathway">
    <text evidence="3 15">Protein modification; protein ubiquitination.</text>
</comment>
<feature type="coiled-coil region" evidence="16">
    <location>
        <begin position="688"/>
        <end position="729"/>
    </location>
</feature>
<keyword evidence="12 15" id="KW-0539">Nucleus</keyword>
<evidence type="ECO:0000256" key="10">
    <source>
        <dbReference type="ARBA" id="ARBA00022853"/>
    </source>
</evidence>
<dbReference type="STRING" id="743788.S8FV17"/>
<evidence type="ECO:0000256" key="4">
    <source>
        <dbReference type="ARBA" id="ARBA00005555"/>
    </source>
</evidence>
<comment type="catalytic activity">
    <reaction evidence="1 15">
        <text>S-ubiquitinyl-[E2 ubiquitin-conjugating enzyme]-L-cysteine + [acceptor protein]-L-lysine = [E2 ubiquitin-conjugating enzyme]-L-cysteine + N(6)-ubiquitinyl-[acceptor protein]-L-lysine.</text>
        <dbReference type="EC" id="2.3.2.27"/>
    </reaction>
</comment>
<dbReference type="InParanoid" id="S8FV17"/>
<dbReference type="EMBL" id="KE504125">
    <property type="protein sequence ID" value="EPT04991.1"/>
    <property type="molecule type" value="Genomic_DNA"/>
</dbReference>
<comment type="subcellular location">
    <subcellularLocation>
        <location evidence="2 15">Nucleus</location>
    </subcellularLocation>
</comment>
<reference evidence="19 20" key="1">
    <citation type="journal article" date="2012" name="Science">
        <title>The Paleozoic origin of enzymatic lignin decomposition reconstructed from 31 fungal genomes.</title>
        <authorList>
            <person name="Floudas D."/>
            <person name="Binder M."/>
            <person name="Riley R."/>
            <person name="Barry K."/>
            <person name="Blanchette R.A."/>
            <person name="Henrissat B."/>
            <person name="Martinez A.T."/>
            <person name="Otillar R."/>
            <person name="Spatafora J.W."/>
            <person name="Yadav J.S."/>
            <person name="Aerts A."/>
            <person name="Benoit I."/>
            <person name="Boyd A."/>
            <person name="Carlson A."/>
            <person name="Copeland A."/>
            <person name="Coutinho P.M."/>
            <person name="de Vries R.P."/>
            <person name="Ferreira P."/>
            <person name="Findley K."/>
            <person name="Foster B."/>
            <person name="Gaskell J."/>
            <person name="Glotzer D."/>
            <person name="Gorecki P."/>
            <person name="Heitman J."/>
            <person name="Hesse C."/>
            <person name="Hori C."/>
            <person name="Igarashi K."/>
            <person name="Jurgens J.A."/>
            <person name="Kallen N."/>
            <person name="Kersten P."/>
            <person name="Kohler A."/>
            <person name="Kuees U."/>
            <person name="Kumar T.K.A."/>
            <person name="Kuo A."/>
            <person name="LaButti K."/>
            <person name="Larrondo L.F."/>
            <person name="Lindquist E."/>
            <person name="Ling A."/>
            <person name="Lombard V."/>
            <person name="Lucas S."/>
            <person name="Lundell T."/>
            <person name="Martin R."/>
            <person name="McLaughlin D.J."/>
            <person name="Morgenstern I."/>
            <person name="Morin E."/>
            <person name="Murat C."/>
            <person name="Nagy L.G."/>
            <person name="Nolan M."/>
            <person name="Ohm R.A."/>
            <person name="Patyshakuliyeva A."/>
            <person name="Rokas A."/>
            <person name="Ruiz-Duenas F.J."/>
            <person name="Sabat G."/>
            <person name="Salamov A."/>
            <person name="Samejima M."/>
            <person name="Schmutz J."/>
            <person name="Slot J.C."/>
            <person name="St John F."/>
            <person name="Stenlid J."/>
            <person name="Sun H."/>
            <person name="Sun S."/>
            <person name="Syed K."/>
            <person name="Tsang A."/>
            <person name="Wiebenga A."/>
            <person name="Young D."/>
            <person name="Pisabarro A."/>
            <person name="Eastwood D.C."/>
            <person name="Martin F."/>
            <person name="Cullen D."/>
            <person name="Grigoriev I.V."/>
            <person name="Hibbett D.S."/>
        </authorList>
    </citation>
    <scope>NUCLEOTIDE SEQUENCE</scope>
    <source>
        <strain evidence="20">FP-58527</strain>
    </source>
</reference>
<evidence type="ECO:0000256" key="6">
    <source>
        <dbReference type="ARBA" id="ARBA00022723"/>
    </source>
</evidence>
<dbReference type="PANTHER" id="PTHR23163:SF0">
    <property type="entry name" value="E3 UBIQUITIN-PROTEIN LIGASE BRE1"/>
    <property type="match status" value="1"/>
</dbReference>
<evidence type="ECO:0000256" key="17">
    <source>
        <dbReference type="SAM" id="MobiDB-lite"/>
    </source>
</evidence>